<reference evidence="3" key="1">
    <citation type="submission" date="2010-07" db="EMBL/GenBank/DDBJ databases">
        <title>The genome sequence of Gaeumannomyces graminis var. tritici strain R3-111a-1.</title>
        <authorList>
            <consortium name="The Broad Institute Genome Sequencing Platform"/>
            <person name="Ma L.-J."/>
            <person name="Dead R."/>
            <person name="Young S."/>
            <person name="Zeng Q."/>
            <person name="Koehrsen M."/>
            <person name="Alvarado L."/>
            <person name="Berlin A."/>
            <person name="Chapman S.B."/>
            <person name="Chen Z."/>
            <person name="Freedman E."/>
            <person name="Gellesch M."/>
            <person name="Goldberg J."/>
            <person name="Griggs A."/>
            <person name="Gujja S."/>
            <person name="Heilman E.R."/>
            <person name="Heiman D."/>
            <person name="Hepburn T."/>
            <person name="Howarth C."/>
            <person name="Jen D."/>
            <person name="Larson L."/>
            <person name="Mehta T."/>
            <person name="Neiman D."/>
            <person name="Pearson M."/>
            <person name="Roberts A."/>
            <person name="Saif S."/>
            <person name="Shea T."/>
            <person name="Shenoy N."/>
            <person name="Sisk P."/>
            <person name="Stolte C."/>
            <person name="Sykes S."/>
            <person name="Walk T."/>
            <person name="White J."/>
            <person name="Yandava C."/>
            <person name="Haas B."/>
            <person name="Nusbaum C."/>
            <person name="Birren B."/>
        </authorList>
    </citation>
    <scope>NUCLEOTIDE SEQUENCE [LARGE SCALE GENOMIC DNA]</scope>
    <source>
        <strain evidence="3">R3-111a-1</strain>
    </source>
</reference>
<organism evidence="1">
    <name type="scientific">Gaeumannomyces tritici (strain R3-111a-1)</name>
    <name type="common">Wheat and barley take-all root rot fungus</name>
    <name type="synonym">Gaeumannomyces graminis var. tritici</name>
    <dbReference type="NCBI Taxonomy" id="644352"/>
    <lineage>
        <taxon>Eukaryota</taxon>
        <taxon>Fungi</taxon>
        <taxon>Dikarya</taxon>
        <taxon>Ascomycota</taxon>
        <taxon>Pezizomycotina</taxon>
        <taxon>Sordariomycetes</taxon>
        <taxon>Sordariomycetidae</taxon>
        <taxon>Magnaporthales</taxon>
        <taxon>Magnaporthaceae</taxon>
        <taxon>Gaeumannomyces</taxon>
    </lineage>
</organism>
<evidence type="ECO:0000313" key="1">
    <source>
        <dbReference type="EMBL" id="EJT80804.1"/>
    </source>
</evidence>
<dbReference type="EnsemblFungi" id="EJT80804">
    <property type="protein sequence ID" value="EJT80804"/>
    <property type="gene ID" value="GGTG_00798"/>
</dbReference>
<reference evidence="2" key="5">
    <citation type="submission" date="2018-04" db="UniProtKB">
        <authorList>
            <consortium name="EnsemblFungi"/>
        </authorList>
    </citation>
    <scope>IDENTIFICATION</scope>
    <source>
        <strain evidence="2">R3-111a-1</strain>
    </source>
</reference>
<dbReference type="EMBL" id="GL385395">
    <property type="protein sequence ID" value="EJT80804.1"/>
    <property type="molecule type" value="Genomic_DNA"/>
</dbReference>
<reference evidence="1" key="2">
    <citation type="submission" date="2010-07" db="EMBL/GenBank/DDBJ databases">
        <authorList>
            <consortium name="The Broad Institute Genome Sequencing Platform"/>
            <consortium name="Broad Institute Genome Sequencing Center for Infectious Disease"/>
            <person name="Ma L.-J."/>
            <person name="Dead R."/>
            <person name="Young S."/>
            <person name="Zeng Q."/>
            <person name="Koehrsen M."/>
            <person name="Alvarado L."/>
            <person name="Berlin A."/>
            <person name="Chapman S.B."/>
            <person name="Chen Z."/>
            <person name="Freedman E."/>
            <person name="Gellesch M."/>
            <person name="Goldberg J."/>
            <person name="Griggs A."/>
            <person name="Gujja S."/>
            <person name="Heilman E.R."/>
            <person name="Heiman D."/>
            <person name="Hepburn T."/>
            <person name="Howarth C."/>
            <person name="Jen D."/>
            <person name="Larson L."/>
            <person name="Mehta T."/>
            <person name="Neiman D."/>
            <person name="Pearson M."/>
            <person name="Roberts A."/>
            <person name="Saif S."/>
            <person name="Shea T."/>
            <person name="Shenoy N."/>
            <person name="Sisk P."/>
            <person name="Stolte C."/>
            <person name="Sykes S."/>
            <person name="Walk T."/>
            <person name="White J."/>
            <person name="Yandava C."/>
            <person name="Haas B."/>
            <person name="Nusbaum C."/>
            <person name="Birren B."/>
        </authorList>
    </citation>
    <scope>NUCLEOTIDE SEQUENCE</scope>
    <source>
        <strain evidence="1">R3-111a-1</strain>
    </source>
</reference>
<gene>
    <name evidence="2" type="primary">20341256</name>
    <name evidence="1" type="ORF">GGTG_00798</name>
</gene>
<dbReference type="AlphaFoldDB" id="J3NHR1"/>
<dbReference type="Proteomes" id="UP000006039">
    <property type="component" value="Unassembled WGS sequence"/>
</dbReference>
<protein>
    <submittedName>
        <fullName evidence="1 2">Uncharacterized protein</fullName>
    </submittedName>
</protein>
<proteinExistence type="predicted"/>
<accession>J3NHR1</accession>
<dbReference type="VEuPathDB" id="FungiDB:GGTG_00798"/>
<keyword evidence="3" id="KW-1185">Reference proteome</keyword>
<dbReference type="HOGENOM" id="CLU_2558394_0_0_1"/>
<dbReference type="RefSeq" id="XP_009216813.1">
    <property type="nucleotide sequence ID" value="XM_009218549.1"/>
</dbReference>
<reference evidence="1" key="3">
    <citation type="submission" date="2010-09" db="EMBL/GenBank/DDBJ databases">
        <title>Annotation of Gaeumannomyces graminis var. tritici R3-111a-1.</title>
        <authorList>
            <consortium name="The Broad Institute Genome Sequencing Platform"/>
            <person name="Ma L.-J."/>
            <person name="Dead R."/>
            <person name="Young S.K."/>
            <person name="Zeng Q."/>
            <person name="Gargeya S."/>
            <person name="Fitzgerald M."/>
            <person name="Haas B."/>
            <person name="Abouelleil A."/>
            <person name="Alvarado L."/>
            <person name="Arachchi H.M."/>
            <person name="Berlin A."/>
            <person name="Brown A."/>
            <person name="Chapman S.B."/>
            <person name="Chen Z."/>
            <person name="Dunbar C."/>
            <person name="Freedman E."/>
            <person name="Gearin G."/>
            <person name="Gellesch M."/>
            <person name="Goldberg J."/>
            <person name="Griggs A."/>
            <person name="Gujja S."/>
            <person name="Heiman D."/>
            <person name="Howarth C."/>
            <person name="Larson L."/>
            <person name="Lui A."/>
            <person name="MacDonald P.J.P."/>
            <person name="Mehta T."/>
            <person name="Montmayeur A."/>
            <person name="Murphy C."/>
            <person name="Neiman D."/>
            <person name="Pearson M."/>
            <person name="Priest M."/>
            <person name="Roberts A."/>
            <person name="Saif S."/>
            <person name="Shea T."/>
            <person name="Shenoy N."/>
            <person name="Sisk P."/>
            <person name="Stolte C."/>
            <person name="Sykes S."/>
            <person name="Yandava C."/>
            <person name="Wortman J."/>
            <person name="Nusbaum C."/>
            <person name="Birren B."/>
        </authorList>
    </citation>
    <scope>NUCLEOTIDE SEQUENCE</scope>
    <source>
        <strain evidence="1">R3-111a-1</strain>
    </source>
</reference>
<dbReference type="GeneID" id="20341256"/>
<evidence type="ECO:0000313" key="3">
    <source>
        <dbReference type="Proteomes" id="UP000006039"/>
    </source>
</evidence>
<reference evidence="2" key="4">
    <citation type="journal article" date="2015" name="G3 (Bethesda)">
        <title>Genome sequences of three phytopathogenic species of the Magnaporthaceae family of fungi.</title>
        <authorList>
            <person name="Okagaki L.H."/>
            <person name="Nunes C.C."/>
            <person name="Sailsbery J."/>
            <person name="Clay B."/>
            <person name="Brown D."/>
            <person name="John T."/>
            <person name="Oh Y."/>
            <person name="Young N."/>
            <person name="Fitzgerald M."/>
            <person name="Haas B.J."/>
            <person name="Zeng Q."/>
            <person name="Young S."/>
            <person name="Adiconis X."/>
            <person name="Fan L."/>
            <person name="Levin J.Z."/>
            <person name="Mitchell T.K."/>
            <person name="Okubara P.A."/>
            <person name="Farman M.L."/>
            <person name="Kohn L.M."/>
            <person name="Birren B."/>
            <person name="Ma L.-J."/>
            <person name="Dean R.A."/>
        </authorList>
    </citation>
    <scope>NUCLEOTIDE SEQUENCE</scope>
    <source>
        <strain evidence="2">R3-111a-1</strain>
    </source>
</reference>
<sequence length="82" mass="8928">MQNPNGPARATAAATFPSMPLPSIGGRCKAAAACYSNARAHPRPPHRIVAQPVLIQWAALARDEGLDHRRYAICMYEEDMPT</sequence>
<name>J3NHR1_GAET3</name>
<evidence type="ECO:0000313" key="2">
    <source>
        <dbReference type="EnsemblFungi" id="EJT80804"/>
    </source>
</evidence>